<evidence type="ECO:0000313" key="3">
    <source>
        <dbReference type="Proteomes" id="UP001155241"/>
    </source>
</evidence>
<dbReference type="Gene3D" id="3.40.50.2000">
    <property type="entry name" value="Glycogen Phosphorylase B"/>
    <property type="match status" value="1"/>
</dbReference>
<keyword evidence="3" id="KW-1185">Reference proteome</keyword>
<reference evidence="2" key="1">
    <citation type="submission" date="2022-06" db="EMBL/GenBank/DDBJ databases">
        <title>Aeoliella straminimaris, a novel planctomycete from sediments.</title>
        <authorList>
            <person name="Vitorino I.R."/>
            <person name="Lage O.M."/>
        </authorList>
    </citation>
    <scope>NUCLEOTIDE SEQUENCE</scope>
    <source>
        <strain evidence="2">ICT_H6.2</strain>
    </source>
</reference>
<dbReference type="Pfam" id="PF13692">
    <property type="entry name" value="Glyco_trans_1_4"/>
    <property type="match status" value="1"/>
</dbReference>
<dbReference type="EMBL" id="JAMXLR010000055">
    <property type="protein sequence ID" value="MCO6045364.1"/>
    <property type="molecule type" value="Genomic_DNA"/>
</dbReference>
<dbReference type="Proteomes" id="UP001155241">
    <property type="component" value="Unassembled WGS sequence"/>
</dbReference>
<sequence length="370" mass="41612">MKITFLSPFPNISGGQRVVGIYAQRLAARGHKVEVVCSRPREPSYSRRIKDLLKGQGWKRPQTHYDHLGIHFRVVNHGGPIREEDVADADVIIATWWETAEWLANFDQSKGAKFYLVQHHEVHASLPQDRSRRTYQLPLRKICVSEWLRQVMADEYDDFLAFTVPNAVDCRQFTTAPRSKGDSPTIGFMFGGYGYKGSDIALEAIHLAREECDFNVHAFGRATLRNESDRRVIDRYWHRPKQSEIPSIYSSCDAWLFSSRVEGFGLPILEAMACRTPVIGTPAGAAPELIGQGGGILVPQENSPAMADAICRTVAMPAAEWVRMSELAYSTANSYSWEDATDRLEAALQATSNDRWAELCDGQPLRMAKH</sequence>
<dbReference type="CDD" id="cd03801">
    <property type="entry name" value="GT4_PimA-like"/>
    <property type="match status" value="1"/>
</dbReference>
<dbReference type="PANTHER" id="PTHR12526">
    <property type="entry name" value="GLYCOSYLTRANSFERASE"/>
    <property type="match status" value="1"/>
</dbReference>
<proteinExistence type="predicted"/>
<feature type="domain" description="Glycosyltransferase subfamily 4-like N-terminal" evidence="1">
    <location>
        <begin position="13"/>
        <end position="170"/>
    </location>
</feature>
<dbReference type="InterPro" id="IPR028098">
    <property type="entry name" value="Glyco_trans_4-like_N"/>
</dbReference>
<accession>A0A9X2FFJ4</accession>
<evidence type="ECO:0000259" key="1">
    <source>
        <dbReference type="Pfam" id="PF13439"/>
    </source>
</evidence>
<name>A0A9X2FFJ4_9BACT</name>
<gene>
    <name evidence="2" type="ORF">NG895_15750</name>
</gene>
<comment type="caution">
    <text evidence="2">The sequence shown here is derived from an EMBL/GenBank/DDBJ whole genome shotgun (WGS) entry which is preliminary data.</text>
</comment>
<dbReference type="RefSeq" id="WP_252853479.1">
    <property type="nucleotide sequence ID" value="NZ_JAMXLR010000055.1"/>
</dbReference>
<protein>
    <submittedName>
        <fullName evidence="2">Glycosyltransferase family 4 protein</fullName>
    </submittedName>
</protein>
<dbReference type="GO" id="GO:0016757">
    <property type="term" value="F:glycosyltransferase activity"/>
    <property type="evidence" value="ECO:0007669"/>
    <property type="project" value="UniProtKB-ARBA"/>
</dbReference>
<dbReference type="AlphaFoldDB" id="A0A9X2FFJ4"/>
<organism evidence="2 3">
    <name type="scientific">Aeoliella straminimaris</name>
    <dbReference type="NCBI Taxonomy" id="2954799"/>
    <lineage>
        <taxon>Bacteria</taxon>
        <taxon>Pseudomonadati</taxon>
        <taxon>Planctomycetota</taxon>
        <taxon>Planctomycetia</taxon>
        <taxon>Pirellulales</taxon>
        <taxon>Lacipirellulaceae</taxon>
        <taxon>Aeoliella</taxon>
    </lineage>
</organism>
<dbReference type="SUPFAM" id="SSF53756">
    <property type="entry name" value="UDP-Glycosyltransferase/glycogen phosphorylase"/>
    <property type="match status" value="1"/>
</dbReference>
<evidence type="ECO:0000313" key="2">
    <source>
        <dbReference type="EMBL" id="MCO6045364.1"/>
    </source>
</evidence>
<dbReference type="Pfam" id="PF13439">
    <property type="entry name" value="Glyco_transf_4"/>
    <property type="match status" value="1"/>
</dbReference>
<dbReference type="Gene3D" id="3.40.50.11090">
    <property type="match status" value="1"/>
</dbReference>